<dbReference type="PANTHER" id="PTHR48081:SF30">
    <property type="entry name" value="ACETYL-HYDROLASE LIPR-RELATED"/>
    <property type="match status" value="1"/>
</dbReference>
<dbReference type="Gene3D" id="3.40.50.1820">
    <property type="entry name" value="alpha/beta hydrolase"/>
    <property type="match status" value="1"/>
</dbReference>
<evidence type="ECO:0000313" key="5">
    <source>
        <dbReference type="Proteomes" id="UP000460272"/>
    </source>
</evidence>
<accession>A0A6P2BT76</accession>
<comment type="caution">
    <text evidence="4">The sequence shown here is derived from an EMBL/GenBank/DDBJ whole genome shotgun (WGS) entry which is preliminary data.</text>
</comment>
<keyword evidence="5" id="KW-1185">Reference proteome</keyword>
<dbReference type="SUPFAM" id="SSF53474">
    <property type="entry name" value="alpha/beta-Hydrolases"/>
    <property type="match status" value="1"/>
</dbReference>
<dbReference type="PANTHER" id="PTHR48081">
    <property type="entry name" value="AB HYDROLASE SUPERFAMILY PROTEIN C4A8.06C"/>
    <property type="match status" value="1"/>
</dbReference>
<protein>
    <submittedName>
        <fullName evidence="4">Hydrolase</fullName>
    </submittedName>
</protein>
<dbReference type="InterPro" id="IPR050300">
    <property type="entry name" value="GDXG_lipolytic_enzyme"/>
</dbReference>
<reference evidence="4 5" key="1">
    <citation type="submission" date="2018-11" db="EMBL/GenBank/DDBJ databases">
        <title>Trebonia kvetii gen.nov., sp.nov., a novel acidophilic actinobacterium, and proposal of the new actinobacterial family Treboniaceae fam. nov.</title>
        <authorList>
            <person name="Rapoport D."/>
            <person name="Sagova-Mareckova M."/>
            <person name="Sedlacek I."/>
            <person name="Provaznik J."/>
            <person name="Kralova S."/>
            <person name="Pavlinic D."/>
            <person name="Benes V."/>
            <person name="Kopecky J."/>
        </authorList>
    </citation>
    <scope>NUCLEOTIDE SEQUENCE [LARGE SCALE GENOMIC DNA]</scope>
    <source>
        <strain evidence="4 5">15Tr583</strain>
    </source>
</reference>
<dbReference type="InterPro" id="IPR029058">
    <property type="entry name" value="AB_hydrolase_fold"/>
</dbReference>
<feature type="domain" description="Alpha/beta hydrolase fold-3" evidence="3">
    <location>
        <begin position="65"/>
        <end position="263"/>
    </location>
</feature>
<dbReference type="InterPro" id="IPR013094">
    <property type="entry name" value="AB_hydrolase_3"/>
</dbReference>
<proteinExistence type="inferred from homology"/>
<dbReference type="AlphaFoldDB" id="A0A6P2BT76"/>
<sequence>MVVGLPRLGRWGRAGAALHRAGAGAGRGACGDDASRAAVTEEPASGLPGSLLFAPAEARQDLVILLIHGGGFRTGDPGQLRTLAGLLASRTGARVLSPWYRLAPEHPYPAGLEDCERAYDVARELAPRVVVGGESAGANLAAALLLRRRAAGDASPLAGVLFSGVYDLRTERYRAGSWTSNAASDQVLTAGAGPIMQRDYAPGGAGDPGISPLLADLAGLPPLLVMASSAELLLDDSIEFAVKAGRAGVETVLEIWPGMPHSWSVHTGLLPEGVEAAERAAAFIVRVATGRVVDGAALA</sequence>
<evidence type="ECO:0000256" key="2">
    <source>
        <dbReference type="ARBA" id="ARBA00022801"/>
    </source>
</evidence>
<evidence type="ECO:0000256" key="1">
    <source>
        <dbReference type="ARBA" id="ARBA00010515"/>
    </source>
</evidence>
<name>A0A6P2BT76_9ACTN</name>
<dbReference type="EMBL" id="RPFW01000005">
    <property type="protein sequence ID" value="TVZ02170.1"/>
    <property type="molecule type" value="Genomic_DNA"/>
</dbReference>
<evidence type="ECO:0000259" key="3">
    <source>
        <dbReference type="Pfam" id="PF07859"/>
    </source>
</evidence>
<dbReference type="Proteomes" id="UP000460272">
    <property type="component" value="Unassembled WGS sequence"/>
</dbReference>
<comment type="similarity">
    <text evidence="1">Belongs to the 'GDXG' lipolytic enzyme family.</text>
</comment>
<evidence type="ECO:0000313" key="4">
    <source>
        <dbReference type="EMBL" id="TVZ02170.1"/>
    </source>
</evidence>
<dbReference type="Pfam" id="PF07859">
    <property type="entry name" value="Abhydrolase_3"/>
    <property type="match status" value="1"/>
</dbReference>
<gene>
    <name evidence="4" type="ORF">EAS64_25405</name>
</gene>
<keyword evidence="2 4" id="KW-0378">Hydrolase</keyword>
<dbReference type="OrthoDB" id="128186at2"/>
<dbReference type="GO" id="GO:0004806">
    <property type="term" value="F:triacylglycerol lipase activity"/>
    <property type="evidence" value="ECO:0007669"/>
    <property type="project" value="TreeGrafter"/>
</dbReference>
<organism evidence="4 5">
    <name type="scientific">Trebonia kvetii</name>
    <dbReference type="NCBI Taxonomy" id="2480626"/>
    <lineage>
        <taxon>Bacteria</taxon>
        <taxon>Bacillati</taxon>
        <taxon>Actinomycetota</taxon>
        <taxon>Actinomycetes</taxon>
        <taxon>Streptosporangiales</taxon>
        <taxon>Treboniaceae</taxon>
        <taxon>Trebonia</taxon>
    </lineage>
</organism>